<evidence type="ECO:0000313" key="1">
    <source>
        <dbReference type="EMBL" id="CAG8766093.1"/>
    </source>
</evidence>
<reference evidence="1" key="1">
    <citation type="submission" date="2021-06" db="EMBL/GenBank/DDBJ databases">
        <authorList>
            <person name="Kallberg Y."/>
            <person name="Tangrot J."/>
            <person name="Rosling A."/>
        </authorList>
    </citation>
    <scope>NUCLEOTIDE SEQUENCE</scope>
    <source>
        <strain evidence="1">MA453B</strain>
    </source>
</reference>
<keyword evidence="2" id="KW-1185">Reference proteome</keyword>
<dbReference type="EMBL" id="CAJVPY010018249">
    <property type="protein sequence ID" value="CAG8766093.1"/>
    <property type="molecule type" value="Genomic_DNA"/>
</dbReference>
<dbReference type="Proteomes" id="UP000789405">
    <property type="component" value="Unassembled WGS sequence"/>
</dbReference>
<comment type="caution">
    <text evidence="1">The sequence shown here is derived from an EMBL/GenBank/DDBJ whole genome shotgun (WGS) entry which is preliminary data.</text>
</comment>
<evidence type="ECO:0000313" key="2">
    <source>
        <dbReference type="Proteomes" id="UP000789405"/>
    </source>
</evidence>
<name>A0A9N9J753_9GLOM</name>
<gene>
    <name evidence="1" type="ORF">DERYTH_LOCUS18252</name>
</gene>
<proteinExistence type="predicted"/>
<sequence>MGSNIHISNLVCEFIEYLKLSNYKIAINNLLSNSIYLKYTEAGVAIYSGINHNSWRTCDNISSNYGLFAKDALLVLQIDMKNSTKKPLLCAGKYRNSSKHVMIYRDSNSVKRLKRIR</sequence>
<organism evidence="1 2">
    <name type="scientific">Dentiscutata erythropus</name>
    <dbReference type="NCBI Taxonomy" id="1348616"/>
    <lineage>
        <taxon>Eukaryota</taxon>
        <taxon>Fungi</taxon>
        <taxon>Fungi incertae sedis</taxon>
        <taxon>Mucoromycota</taxon>
        <taxon>Glomeromycotina</taxon>
        <taxon>Glomeromycetes</taxon>
        <taxon>Diversisporales</taxon>
        <taxon>Gigasporaceae</taxon>
        <taxon>Dentiscutata</taxon>
    </lineage>
</organism>
<accession>A0A9N9J753</accession>
<dbReference type="AlphaFoldDB" id="A0A9N9J753"/>
<protein>
    <submittedName>
        <fullName evidence="1">3543_t:CDS:1</fullName>
    </submittedName>
</protein>